<dbReference type="AlphaFoldDB" id="A0A7Y9WL03"/>
<keyword evidence="3" id="KW-0808">Transferase</keyword>
<dbReference type="InterPro" id="IPR050426">
    <property type="entry name" value="Glycosyltransferase_28"/>
</dbReference>
<evidence type="ECO:0000256" key="1">
    <source>
        <dbReference type="SAM" id="MobiDB-lite"/>
    </source>
</evidence>
<evidence type="ECO:0000313" key="4">
    <source>
        <dbReference type="Proteomes" id="UP000540929"/>
    </source>
</evidence>
<dbReference type="FunFam" id="3.40.50.2000:FF:000009">
    <property type="entry name" value="Sterol 3-beta-glucosyltransferase UGT80A2"/>
    <property type="match status" value="1"/>
</dbReference>
<proteinExistence type="predicted"/>
<protein>
    <submittedName>
        <fullName evidence="3">UDP:flavonoid glycosyltransferase YjiC (YdhE family)</fullName>
    </submittedName>
</protein>
<dbReference type="EMBL" id="JACCAS010000001">
    <property type="protein sequence ID" value="NYH22855.1"/>
    <property type="molecule type" value="Genomic_DNA"/>
</dbReference>
<dbReference type="Gene3D" id="3.40.50.2000">
    <property type="entry name" value="Glycogen Phosphorylase B"/>
    <property type="match status" value="2"/>
</dbReference>
<dbReference type="GO" id="GO:0008194">
    <property type="term" value="F:UDP-glycosyltransferase activity"/>
    <property type="evidence" value="ECO:0007669"/>
    <property type="project" value="InterPro"/>
</dbReference>
<sequence>MKFVVVTYGTEGDTRPLAALCAALVDAGHEARLLGDRATLESGRALGIPVTALAGDIKASLQPALSGAGAVAGRSRFNNTANALAGIANDHAEAWLRETVTAGDGCDAVIVSGLAAFVGLSAAEYLGVKAIGAGLIPISPTRAFASPFFPPTRVPSFLNRASHAFVNGVLWRAFRKKLNAARATVCKLPPRQGLWTEHPMLYGVSPRLVNPPADWPANAHLCGQWITPLTDWTPPQDLAEFLAQGDAPIYVGFGSMTSFNAQTALEEVIAAAGGRRTLLHRGWSDMDVSSLPANFHVVGDIPHEWLFPRMSVVVHHGGSGTSHSAARAGIPSVVVPFAGDQFFWANRLQRAGIAGEPVDGKNLRAAGLSRAIDYAERAEVRVRAQTIGGLMREENGVGCAVSLIKAMMGSRVASQGGENDKAGSRPNAVQLRSLLRTRTV</sequence>
<dbReference type="PANTHER" id="PTHR48050">
    <property type="entry name" value="STEROL 3-BETA-GLUCOSYLTRANSFERASE"/>
    <property type="match status" value="1"/>
</dbReference>
<organism evidence="3 4">
    <name type="scientific">Paraburkholderia bryophila</name>
    <dbReference type="NCBI Taxonomy" id="420952"/>
    <lineage>
        <taxon>Bacteria</taxon>
        <taxon>Pseudomonadati</taxon>
        <taxon>Pseudomonadota</taxon>
        <taxon>Betaproteobacteria</taxon>
        <taxon>Burkholderiales</taxon>
        <taxon>Burkholderiaceae</taxon>
        <taxon>Paraburkholderia</taxon>
    </lineage>
</organism>
<feature type="region of interest" description="Disordered" evidence="1">
    <location>
        <begin position="414"/>
        <end position="440"/>
    </location>
</feature>
<dbReference type="Pfam" id="PF06722">
    <property type="entry name" value="EryCIII-like_C"/>
    <property type="match status" value="1"/>
</dbReference>
<gene>
    <name evidence="3" type="ORF">GGD40_002334</name>
</gene>
<reference evidence="3 4" key="1">
    <citation type="submission" date="2020-07" db="EMBL/GenBank/DDBJ databases">
        <title>Exploring microbial biodiversity for novel pathways involved in the catabolism of aromatic compounds derived from lignin.</title>
        <authorList>
            <person name="Elkins J."/>
        </authorList>
    </citation>
    <scope>NUCLEOTIDE SEQUENCE [LARGE SCALE GENOMIC DNA]</scope>
    <source>
        <strain evidence="3 4">H2C3C</strain>
    </source>
</reference>
<evidence type="ECO:0000313" key="3">
    <source>
        <dbReference type="EMBL" id="NYH22855.1"/>
    </source>
</evidence>
<comment type="caution">
    <text evidence="3">The sequence shown here is derived from an EMBL/GenBank/DDBJ whole genome shotgun (WGS) entry which is preliminary data.</text>
</comment>
<evidence type="ECO:0000259" key="2">
    <source>
        <dbReference type="Pfam" id="PF06722"/>
    </source>
</evidence>
<keyword evidence="4" id="KW-1185">Reference proteome</keyword>
<dbReference type="CDD" id="cd03784">
    <property type="entry name" value="GT1_Gtf-like"/>
    <property type="match status" value="1"/>
</dbReference>
<feature type="domain" description="Erythromycin biosynthesis protein CIII-like C-terminal" evidence="2">
    <location>
        <begin position="286"/>
        <end position="356"/>
    </location>
</feature>
<dbReference type="PANTHER" id="PTHR48050:SF13">
    <property type="entry name" value="STEROL 3-BETA-GLUCOSYLTRANSFERASE UGT80A2"/>
    <property type="match status" value="1"/>
</dbReference>
<name>A0A7Y9WL03_9BURK</name>
<dbReference type="SUPFAM" id="SSF53756">
    <property type="entry name" value="UDP-Glycosyltransferase/glycogen phosphorylase"/>
    <property type="match status" value="1"/>
</dbReference>
<dbReference type="RefSeq" id="WP_257030394.1">
    <property type="nucleotide sequence ID" value="NZ_JACCAS010000001.1"/>
</dbReference>
<dbReference type="GO" id="GO:0016758">
    <property type="term" value="F:hexosyltransferase activity"/>
    <property type="evidence" value="ECO:0007669"/>
    <property type="project" value="UniProtKB-ARBA"/>
</dbReference>
<dbReference type="GO" id="GO:0017000">
    <property type="term" value="P:antibiotic biosynthetic process"/>
    <property type="evidence" value="ECO:0007669"/>
    <property type="project" value="UniProtKB-ARBA"/>
</dbReference>
<accession>A0A7Y9WL03</accession>
<dbReference type="InterPro" id="IPR010610">
    <property type="entry name" value="EryCIII-like_C"/>
</dbReference>
<dbReference type="InterPro" id="IPR002213">
    <property type="entry name" value="UDP_glucos_trans"/>
</dbReference>
<dbReference type="Proteomes" id="UP000540929">
    <property type="component" value="Unassembled WGS sequence"/>
</dbReference>